<gene>
    <name evidence="7" type="ORF">OU798_02150</name>
</gene>
<keyword evidence="4" id="KW-0804">Transcription</keyword>
<dbReference type="Pfam" id="PF04542">
    <property type="entry name" value="Sigma70_r2"/>
    <property type="match status" value="1"/>
</dbReference>
<evidence type="ECO:0000256" key="4">
    <source>
        <dbReference type="ARBA" id="ARBA00023163"/>
    </source>
</evidence>
<dbReference type="AlphaFoldDB" id="A0A9X3F543"/>
<evidence type="ECO:0000259" key="5">
    <source>
        <dbReference type="Pfam" id="PF04542"/>
    </source>
</evidence>
<dbReference type="Pfam" id="PF08281">
    <property type="entry name" value="Sigma70_r4_2"/>
    <property type="match status" value="1"/>
</dbReference>
<sequence length="197" mass="23324">MKNQINITEKSYITALKNDDVAAFDKLFSDYGKRLYHFAFGYLKSKEDAEGVVQEVFLKIWRNRKQLNPDLSFKAYLFKIAYHQILELFDQLYRRNEYQHQLIEESIGFSDETNERLNYQILLEKVESLIQKLPSRQKEILLKRKKEGIPVKEIARQLDISPKTVENHLTEALKNIKKGLGEEELSSMLFFLLFVKD</sequence>
<comment type="similarity">
    <text evidence="1">Belongs to the sigma-70 factor family. ECF subfamily.</text>
</comment>
<dbReference type="NCBIfam" id="TIGR02985">
    <property type="entry name" value="Sig70_bacteroi1"/>
    <property type="match status" value="1"/>
</dbReference>
<dbReference type="PANTHER" id="PTHR43133:SF46">
    <property type="entry name" value="RNA POLYMERASE SIGMA-70 FACTOR ECF SUBFAMILY"/>
    <property type="match status" value="1"/>
</dbReference>
<comment type="caution">
    <text evidence="7">The sequence shown here is derived from an EMBL/GenBank/DDBJ whole genome shotgun (WGS) entry which is preliminary data.</text>
</comment>
<reference evidence="7" key="1">
    <citation type="submission" date="2022-11" db="EMBL/GenBank/DDBJ databases">
        <title>Marilongibacter aestuarii gen. nov., sp. nov., isolated from tidal flat sediment.</title>
        <authorList>
            <person name="Jiayan W."/>
        </authorList>
    </citation>
    <scope>NUCLEOTIDE SEQUENCE</scope>
    <source>
        <strain evidence="7">Z1-6</strain>
    </source>
</reference>
<evidence type="ECO:0000313" key="7">
    <source>
        <dbReference type="EMBL" id="MCY1719126.1"/>
    </source>
</evidence>
<evidence type="ECO:0000256" key="1">
    <source>
        <dbReference type="ARBA" id="ARBA00010641"/>
    </source>
</evidence>
<dbReference type="EMBL" id="JAPOHD010000005">
    <property type="protein sequence ID" value="MCY1719126.1"/>
    <property type="molecule type" value="Genomic_DNA"/>
</dbReference>
<evidence type="ECO:0000313" key="8">
    <source>
        <dbReference type="Proteomes" id="UP001145087"/>
    </source>
</evidence>
<dbReference type="InterPro" id="IPR039425">
    <property type="entry name" value="RNA_pol_sigma-70-like"/>
</dbReference>
<dbReference type="SUPFAM" id="SSF88946">
    <property type="entry name" value="Sigma2 domain of RNA polymerase sigma factors"/>
    <property type="match status" value="1"/>
</dbReference>
<name>A0A9X3F543_9BACT</name>
<dbReference type="NCBIfam" id="TIGR02937">
    <property type="entry name" value="sigma70-ECF"/>
    <property type="match status" value="1"/>
</dbReference>
<feature type="domain" description="RNA polymerase sigma factor 70 region 4 type 2" evidence="6">
    <location>
        <begin position="124"/>
        <end position="175"/>
    </location>
</feature>
<evidence type="ECO:0000256" key="2">
    <source>
        <dbReference type="ARBA" id="ARBA00023015"/>
    </source>
</evidence>
<dbReference type="Gene3D" id="1.10.1740.10">
    <property type="match status" value="1"/>
</dbReference>
<dbReference type="RefSeq" id="WP_343331462.1">
    <property type="nucleotide sequence ID" value="NZ_JAPOHD010000005.1"/>
</dbReference>
<keyword evidence="8" id="KW-1185">Reference proteome</keyword>
<dbReference type="GO" id="GO:0016987">
    <property type="term" value="F:sigma factor activity"/>
    <property type="evidence" value="ECO:0007669"/>
    <property type="project" value="UniProtKB-KW"/>
</dbReference>
<dbReference type="CDD" id="cd06171">
    <property type="entry name" value="Sigma70_r4"/>
    <property type="match status" value="1"/>
</dbReference>
<protein>
    <submittedName>
        <fullName evidence="7">RNA polymerase sigma-70 factor</fullName>
    </submittedName>
</protein>
<feature type="domain" description="RNA polymerase sigma-70 region 2" evidence="5">
    <location>
        <begin position="27"/>
        <end position="89"/>
    </location>
</feature>
<dbReference type="InterPro" id="IPR014327">
    <property type="entry name" value="RNA_pol_sigma70_bacteroid"/>
</dbReference>
<dbReference type="GO" id="GO:0003677">
    <property type="term" value="F:DNA binding"/>
    <property type="evidence" value="ECO:0007669"/>
    <property type="project" value="InterPro"/>
</dbReference>
<accession>A0A9X3F543</accession>
<dbReference type="GO" id="GO:0006352">
    <property type="term" value="P:DNA-templated transcription initiation"/>
    <property type="evidence" value="ECO:0007669"/>
    <property type="project" value="InterPro"/>
</dbReference>
<proteinExistence type="inferred from homology"/>
<dbReference type="InterPro" id="IPR013249">
    <property type="entry name" value="RNA_pol_sigma70_r4_t2"/>
</dbReference>
<dbReference type="InterPro" id="IPR013325">
    <property type="entry name" value="RNA_pol_sigma_r2"/>
</dbReference>
<dbReference type="InterPro" id="IPR036388">
    <property type="entry name" value="WH-like_DNA-bd_sf"/>
</dbReference>
<keyword evidence="3" id="KW-0731">Sigma factor</keyword>
<dbReference type="PANTHER" id="PTHR43133">
    <property type="entry name" value="RNA POLYMERASE ECF-TYPE SIGMA FACTO"/>
    <property type="match status" value="1"/>
</dbReference>
<dbReference type="InterPro" id="IPR007627">
    <property type="entry name" value="RNA_pol_sigma70_r2"/>
</dbReference>
<dbReference type="SUPFAM" id="SSF88659">
    <property type="entry name" value="Sigma3 and sigma4 domains of RNA polymerase sigma factors"/>
    <property type="match status" value="1"/>
</dbReference>
<evidence type="ECO:0000259" key="6">
    <source>
        <dbReference type="Pfam" id="PF08281"/>
    </source>
</evidence>
<organism evidence="7 8">
    <name type="scientific">Draconibacterium aestuarii</name>
    <dbReference type="NCBI Taxonomy" id="2998507"/>
    <lineage>
        <taxon>Bacteria</taxon>
        <taxon>Pseudomonadati</taxon>
        <taxon>Bacteroidota</taxon>
        <taxon>Bacteroidia</taxon>
        <taxon>Marinilabiliales</taxon>
        <taxon>Prolixibacteraceae</taxon>
        <taxon>Draconibacterium</taxon>
    </lineage>
</organism>
<keyword evidence="2" id="KW-0805">Transcription regulation</keyword>
<dbReference type="InterPro" id="IPR013324">
    <property type="entry name" value="RNA_pol_sigma_r3/r4-like"/>
</dbReference>
<evidence type="ECO:0000256" key="3">
    <source>
        <dbReference type="ARBA" id="ARBA00023082"/>
    </source>
</evidence>
<dbReference type="InterPro" id="IPR014284">
    <property type="entry name" value="RNA_pol_sigma-70_dom"/>
</dbReference>
<dbReference type="Proteomes" id="UP001145087">
    <property type="component" value="Unassembled WGS sequence"/>
</dbReference>
<dbReference type="Gene3D" id="1.10.10.10">
    <property type="entry name" value="Winged helix-like DNA-binding domain superfamily/Winged helix DNA-binding domain"/>
    <property type="match status" value="1"/>
</dbReference>